<evidence type="ECO:0000313" key="3">
    <source>
        <dbReference type="Proteomes" id="UP001204621"/>
    </source>
</evidence>
<proteinExistence type="predicted"/>
<protein>
    <recommendedName>
        <fullName evidence="4">Plastocyanin</fullName>
    </recommendedName>
</protein>
<accession>A0ABT2CWS9</accession>
<sequence length="153" mass="17412">MIHVLPRRWWPHAALAAALLLALLWGAFAPLRYASRDQLFEIPSGTYDRRMHGEQIEILPALVTLTMGVQDVLLLRNRDRVPQVFGPVLVMPGQDFRLPFEQAGDYQFNCSAHASGQMTVRVVAEPVPGWDRLRWRTQKLVHDLHYLPLVGPA</sequence>
<reference evidence="2 3" key="1">
    <citation type="submission" date="2022-08" db="EMBL/GenBank/DDBJ databases">
        <title>Reclassification of Massilia species as members of the genera Telluria, Duganella, Pseudoduganella, Mokoshia gen. nov. and Zemynaea gen. nov. using orthogonal and non-orthogonal genome-based approaches.</title>
        <authorList>
            <person name="Bowman J.P."/>
        </authorList>
    </citation>
    <scope>NUCLEOTIDE SEQUENCE [LARGE SCALE GENOMIC DNA]</scope>
    <source>
        <strain evidence="2 3">JCM 31606</strain>
    </source>
</reference>
<keyword evidence="3" id="KW-1185">Reference proteome</keyword>
<comment type="caution">
    <text evidence="2">The sequence shown here is derived from an EMBL/GenBank/DDBJ whole genome shotgun (WGS) entry which is preliminary data.</text>
</comment>
<gene>
    <name evidence="2" type="ORF">NX778_10120</name>
</gene>
<organism evidence="2 3">
    <name type="scientific">Massilia terrae</name>
    <dbReference type="NCBI Taxonomy" id="1811224"/>
    <lineage>
        <taxon>Bacteria</taxon>
        <taxon>Pseudomonadati</taxon>
        <taxon>Pseudomonadota</taxon>
        <taxon>Betaproteobacteria</taxon>
        <taxon>Burkholderiales</taxon>
        <taxon>Oxalobacteraceae</taxon>
        <taxon>Telluria group</taxon>
        <taxon>Massilia</taxon>
    </lineage>
</organism>
<dbReference type="Gene3D" id="2.60.40.420">
    <property type="entry name" value="Cupredoxins - blue copper proteins"/>
    <property type="match status" value="1"/>
</dbReference>
<comment type="subcellular location">
    <subcellularLocation>
        <location evidence="1">Periplasm</location>
    </subcellularLocation>
</comment>
<dbReference type="EMBL" id="JANUGU010000002">
    <property type="protein sequence ID" value="MCS0658419.1"/>
    <property type="molecule type" value="Genomic_DNA"/>
</dbReference>
<evidence type="ECO:0008006" key="4">
    <source>
        <dbReference type="Google" id="ProtNLM"/>
    </source>
</evidence>
<dbReference type="Proteomes" id="UP001204621">
    <property type="component" value="Unassembled WGS sequence"/>
</dbReference>
<dbReference type="SUPFAM" id="SSF49503">
    <property type="entry name" value="Cupredoxins"/>
    <property type="match status" value="1"/>
</dbReference>
<evidence type="ECO:0000256" key="1">
    <source>
        <dbReference type="ARBA" id="ARBA00004418"/>
    </source>
</evidence>
<evidence type="ECO:0000313" key="2">
    <source>
        <dbReference type="EMBL" id="MCS0658419.1"/>
    </source>
</evidence>
<dbReference type="InterPro" id="IPR008972">
    <property type="entry name" value="Cupredoxin"/>
</dbReference>
<dbReference type="RefSeq" id="WP_258811601.1">
    <property type="nucleotide sequence ID" value="NZ_JANUGU010000002.1"/>
</dbReference>
<name>A0ABT2CWS9_9BURK</name>